<dbReference type="InterPro" id="IPR003736">
    <property type="entry name" value="PAAI_dom"/>
</dbReference>
<dbReference type="AlphaFoldDB" id="A0A372LE97"/>
<dbReference type="InterPro" id="IPR052723">
    <property type="entry name" value="Acyl-CoA_thioesterase_PaaI"/>
</dbReference>
<keyword evidence="4" id="KW-1185">Reference proteome</keyword>
<evidence type="ECO:0000313" key="3">
    <source>
        <dbReference type="EMBL" id="RFU64557.1"/>
    </source>
</evidence>
<name>A0A372LE97_9BACI</name>
<sequence>MENMDAKINEISEALQAMSADELDQISHVIDALRNPERGLHYNGTLLGINVDDAGEITMQLGKQNSNFYNVAQGGAIFTLADIALGNYIMTKIPKDTDVVTLELKMNYIRPGKGEKLYAKPSISHMGKNTVVADCTIIDENEKLVAKALGTFFLKSESKK</sequence>
<dbReference type="Pfam" id="PF03061">
    <property type="entry name" value="4HBT"/>
    <property type="match status" value="1"/>
</dbReference>
<evidence type="ECO:0000259" key="2">
    <source>
        <dbReference type="Pfam" id="PF03061"/>
    </source>
</evidence>
<dbReference type="GO" id="GO:0016289">
    <property type="term" value="F:acyl-CoA hydrolase activity"/>
    <property type="evidence" value="ECO:0007669"/>
    <property type="project" value="TreeGrafter"/>
</dbReference>
<keyword evidence="1" id="KW-0378">Hydrolase</keyword>
<proteinExistence type="predicted"/>
<feature type="domain" description="Thioesterase" evidence="2">
    <location>
        <begin position="71"/>
        <end position="145"/>
    </location>
</feature>
<accession>A0A372LE97</accession>
<evidence type="ECO:0000256" key="1">
    <source>
        <dbReference type="ARBA" id="ARBA00022801"/>
    </source>
</evidence>
<dbReference type="InterPro" id="IPR029069">
    <property type="entry name" value="HotDog_dom_sf"/>
</dbReference>
<dbReference type="PANTHER" id="PTHR42856:SF1">
    <property type="entry name" value="ACYL-COENZYME A THIOESTERASE PAAI"/>
    <property type="match status" value="1"/>
</dbReference>
<dbReference type="Proteomes" id="UP000264541">
    <property type="component" value="Unassembled WGS sequence"/>
</dbReference>
<reference evidence="3 4" key="1">
    <citation type="submission" date="2018-08" db="EMBL/GenBank/DDBJ databases">
        <title>Bacillus chawlae sp. nov., Bacillus glennii sp. nov., and Bacillus saganii sp. nov. Isolated from the Vehicle Assembly Building at Kennedy Space Center where the Viking Spacecraft were Assembled.</title>
        <authorList>
            <person name="Seuylemezian A."/>
            <person name="Vaishampayan P."/>
        </authorList>
    </citation>
    <scope>NUCLEOTIDE SEQUENCE [LARGE SCALE GENOMIC DNA]</scope>
    <source>
        <strain evidence="3 4">V47-23a</strain>
    </source>
</reference>
<protein>
    <submittedName>
        <fullName evidence="3">PaaI family thioesterase</fullName>
    </submittedName>
</protein>
<dbReference type="SUPFAM" id="SSF54637">
    <property type="entry name" value="Thioesterase/thiol ester dehydrase-isomerase"/>
    <property type="match status" value="1"/>
</dbReference>
<dbReference type="NCBIfam" id="TIGR00369">
    <property type="entry name" value="unchar_dom_1"/>
    <property type="match status" value="1"/>
</dbReference>
<dbReference type="InterPro" id="IPR006683">
    <property type="entry name" value="Thioestr_dom"/>
</dbReference>
<organism evidence="3 4">
    <name type="scientific">Peribacillus saganii</name>
    <dbReference type="NCBI Taxonomy" id="2303992"/>
    <lineage>
        <taxon>Bacteria</taxon>
        <taxon>Bacillati</taxon>
        <taxon>Bacillota</taxon>
        <taxon>Bacilli</taxon>
        <taxon>Bacillales</taxon>
        <taxon>Bacillaceae</taxon>
        <taxon>Peribacillus</taxon>
    </lineage>
</organism>
<dbReference type="Gene3D" id="3.10.129.10">
    <property type="entry name" value="Hotdog Thioesterase"/>
    <property type="match status" value="1"/>
</dbReference>
<dbReference type="CDD" id="cd03443">
    <property type="entry name" value="PaaI_thioesterase"/>
    <property type="match status" value="1"/>
</dbReference>
<dbReference type="EMBL" id="QVTE01000055">
    <property type="protein sequence ID" value="RFU64557.1"/>
    <property type="molecule type" value="Genomic_DNA"/>
</dbReference>
<dbReference type="PANTHER" id="PTHR42856">
    <property type="entry name" value="ACYL-COENZYME A THIOESTERASE PAAI"/>
    <property type="match status" value="1"/>
</dbReference>
<evidence type="ECO:0000313" key="4">
    <source>
        <dbReference type="Proteomes" id="UP000264541"/>
    </source>
</evidence>
<comment type="caution">
    <text evidence="3">The sequence shown here is derived from an EMBL/GenBank/DDBJ whole genome shotgun (WGS) entry which is preliminary data.</text>
</comment>
<gene>
    <name evidence="3" type="ORF">D0469_18550</name>
</gene>
<dbReference type="OrthoDB" id="328435at2"/>